<evidence type="ECO:0000313" key="3">
    <source>
        <dbReference type="EMBL" id="XCB23812.1"/>
    </source>
</evidence>
<feature type="transmembrane region" description="Helical" evidence="2">
    <location>
        <begin position="769"/>
        <end position="788"/>
    </location>
</feature>
<reference evidence="3" key="2">
    <citation type="journal article" date="2024" name="Environ. Microbiol.">
        <title>Genome analysis and description of Tunturibacter gen. nov. expands the diversity of Terriglobia in tundra soils.</title>
        <authorList>
            <person name="Messyasz A."/>
            <person name="Mannisto M.K."/>
            <person name="Kerkhof L.J."/>
            <person name="Haggblom M.M."/>
        </authorList>
    </citation>
    <scope>NUCLEOTIDE SEQUENCE</scope>
    <source>
        <strain evidence="3">M8UP39</strain>
    </source>
</reference>
<name>A0AAU7Z4F7_9BACT</name>
<feature type="transmembrane region" description="Helical" evidence="2">
    <location>
        <begin position="808"/>
        <end position="828"/>
    </location>
</feature>
<dbReference type="EMBL" id="CP132938">
    <property type="protein sequence ID" value="XCB23812.1"/>
    <property type="molecule type" value="Genomic_DNA"/>
</dbReference>
<feature type="transmembrane region" description="Helical" evidence="2">
    <location>
        <begin position="857"/>
        <end position="877"/>
    </location>
</feature>
<feature type="transmembrane region" description="Helical" evidence="2">
    <location>
        <begin position="1284"/>
        <end position="1304"/>
    </location>
</feature>
<feature type="compositionally biased region" description="Polar residues" evidence="1">
    <location>
        <begin position="84"/>
        <end position="98"/>
    </location>
</feature>
<reference evidence="3" key="1">
    <citation type="submission" date="2023-08" db="EMBL/GenBank/DDBJ databases">
        <authorList>
            <person name="Messyasz A."/>
            <person name="Mannisto M.K."/>
            <person name="Kerkhof L.J."/>
            <person name="Haggblom M."/>
        </authorList>
    </citation>
    <scope>NUCLEOTIDE SEQUENCE</scope>
    <source>
        <strain evidence="3">M8UP39</strain>
    </source>
</reference>
<keyword evidence="2" id="KW-1133">Transmembrane helix</keyword>
<sequence>MNKGRSVIVGTAVLAGAMVYAGVTFPNASAIAKPPTTTEATLGPVTGEGPWRASCKYWTAARLIKPLGQEETNQPKNAQRESKTSAVSQLVASMSSPKTDCEGDDDWGIPQLPSDHIDAATTTSTEDLHQPEIRVILASVPDPIHSHLALEFDRTIDSFMQAAADRRYLSSNYWFPWKIQHGADAVNESSINATSTEEDRYREQQPGLIILKYSPQRDEKSFSWLSYHRVIYLFLVSESPALGMNGLQLRNALRYEAMLRSRYGAKLSMSDDDSQLAVIGPGSSGSAASLREGIVNAPFAEEKNPGEEKSHEKLKTKNGTRDRLEGANQAKPKDITNVIVAGTTSTLIADAELNSPSSTRFITYYSFGEDTVSEEHRILDSFRSAHSDEQHIAILSEDDTVFGEASSRPSVPDTSGGLNATGWPYRPAMPDESAAPYHPIYIRFPREISLLRNAQGEKPGKNSSSEIPTPYLNLTLKDSSADDTMPRFSTTQTPLSQEAQLMAIAHQLQRARVEYILITASNILDELFLAQFLHRACPDARIVFYNGGDLLVERDVDNARYIGSLTISPYNLTTLSRPFYAGRAFSDSQAEATYNAASYILWKGSKDPKTQPLNLSGYLRGEDKMQAPLWATAVGSDGYYPLGLVNGCASEWPRILPSFHGAEPVPCSEREISSMQLLPLPSPNAAPSLAWSILCVILTGLCIGHAAIMLSAEYWSPFTRDLAIDQNDQPRRRSVYINIGTSVLFCMSFVLASPMFLILRVYRWERSNLVVASMTLLVAVAAVLATLYKTWPYLKYEPQRNSKYPTGLYFLFNLLALATLIVVPLFWLRICLHNAANGVPTYVGLFFSYRSLHPGSGVSPVIPILLLLFGWYLWAIFQTARLRFSTMNRPRLPDQVPLKSSYPLYVPDRQLSACRNPTNVCLFENISCLLITREILRRFTRWPHRKLNVIFFIIYLGLFLLCVFCGRIQSLERFLLHPVYGPTPYEFLIAALFFPLIMVVLTGWLRMIFVWGSLSRGLLEPLERMPIRAAFSRLKEVGWMTMLSQSSLHIRWRDMARSNESVRQLVNNEELRKAIDDDAKWTVLKNAHDDLSLKLKQLREHIQFRKRDKSLPIPPMEYPRNDCDLPPEEHRQDLSFIYAIEKRYAAFCELILSDLLIPYWDNQRVGFVEDDGDDLGANRAKPETPAQDPLPILLAEELLVIRYVALIRSVLVNIRYLMLFTCAAFVLSIVAWNSYPFQPHQLIDWCFTLLLVFLGTGVVWVFAQMHRNSILSRITDTAPNKLGLDFYIRIVTFGAAPVLTWLAYQFPDAGGNLLRILQPGLQVVK</sequence>
<feature type="region of interest" description="Disordered" evidence="1">
    <location>
        <begin position="299"/>
        <end position="321"/>
    </location>
</feature>
<evidence type="ECO:0000256" key="2">
    <source>
        <dbReference type="SAM" id="Phobius"/>
    </source>
</evidence>
<feature type="transmembrane region" description="Helical" evidence="2">
    <location>
        <begin position="989"/>
        <end position="1014"/>
    </location>
</feature>
<protein>
    <submittedName>
        <fullName evidence="3">Uncharacterized protein</fullName>
    </submittedName>
</protein>
<feature type="region of interest" description="Disordered" evidence="1">
    <location>
        <begin position="68"/>
        <end position="104"/>
    </location>
</feature>
<feature type="transmembrane region" description="Helical" evidence="2">
    <location>
        <begin position="735"/>
        <end position="757"/>
    </location>
</feature>
<dbReference type="KEGG" id="tgi:RBB81_07785"/>
<feature type="transmembrane region" description="Helical" evidence="2">
    <location>
        <begin position="689"/>
        <end position="715"/>
    </location>
</feature>
<evidence type="ECO:0000256" key="1">
    <source>
        <dbReference type="SAM" id="MobiDB-lite"/>
    </source>
</evidence>
<accession>A0AAU7Z4F7</accession>
<feature type="transmembrane region" description="Helical" evidence="2">
    <location>
        <begin position="1216"/>
        <end position="1236"/>
    </location>
</feature>
<organism evidence="3">
    <name type="scientific">Tunturiibacter gelidiferens</name>
    <dbReference type="NCBI Taxonomy" id="3069689"/>
    <lineage>
        <taxon>Bacteria</taxon>
        <taxon>Pseudomonadati</taxon>
        <taxon>Acidobacteriota</taxon>
        <taxon>Terriglobia</taxon>
        <taxon>Terriglobales</taxon>
        <taxon>Acidobacteriaceae</taxon>
        <taxon>Tunturiibacter</taxon>
    </lineage>
</organism>
<keyword evidence="2" id="KW-0472">Membrane</keyword>
<dbReference type="RefSeq" id="WP_353073291.1">
    <property type="nucleotide sequence ID" value="NZ_CP132938.1"/>
</dbReference>
<feature type="transmembrane region" description="Helical" evidence="2">
    <location>
        <begin position="1242"/>
        <end position="1263"/>
    </location>
</feature>
<gene>
    <name evidence="3" type="ORF">RBB81_07785</name>
</gene>
<feature type="compositionally biased region" description="Basic and acidic residues" evidence="1">
    <location>
        <begin position="300"/>
        <end position="321"/>
    </location>
</feature>
<proteinExistence type="predicted"/>
<feature type="transmembrane region" description="Helical" evidence="2">
    <location>
        <begin position="947"/>
        <end position="969"/>
    </location>
</feature>
<keyword evidence="2" id="KW-0812">Transmembrane</keyword>